<dbReference type="InParanoid" id="A0A1X7UC75"/>
<proteinExistence type="predicted"/>
<evidence type="ECO:0000313" key="1">
    <source>
        <dbReference type="EnsemblMetazoa" id="Aqu2.1.25062_001"/>
    </source>
</evidence>
<dbReference type="PANTHER" id="PTHR47331">
    <property type="entry name" value="PHD-TYPE DOMAIN-CONTAINING PROTEIN"/>
    <property type="match status" value="1"/>
</dbReference>
<dbReference type="OrthoDB" id="6511288at2759"/>
<dbReference type="AlphaFoldDB" id="A0A1X7UC75"/>
<dbReference type="EnsemblMetazoa" id="Aqu2.1.25062_001">
    <property type="protein sequence ID" value="Aqu2.1.25062_001"/>
    <property type="gene ID" value="Aqu2.1.25062"/>
</dbReference>
<protein>
    <submittedName>
        <fullName evidence="1">Uncharacterized protein</fullName>
    </submittedName>
</protein>
<dbReference type="InterPro" id="IPR008042">
    <property type="entry name" value="Retrotrans_Pao"/>
</dbReference>
<reference evidence="1" key="1">
    <citation type="submission" date="2017-05" db="UniProtKB">
        <authorList>
            <consortium name="EnsemblMetazoa"/>
        </authorList>
    </citation>
    <scope>IDENTIFICATION</scope>
</reference>
<dbReference type="OMA" id="DESTCCL"/>
<organism evidence="1">
    <name type="scientific">Amphimedon queenslandica</name>
    <name type="common">Sponge</name>
    <dbReference type="NCBI Taxonomy" id="400682"/>
    <lineage>
        <taxon>Eukaryota</taxon>
        <taxon>Metazoa</taxon>
        <taxon>Porifera</taxon>
        <taxon>Demospongiae</taxon>
        <taxon>Heteroscleromorpha</taxon>
        <taxon>Haplosclerida</taxon>
        <taxon>Niphatidae</taxon>
        <taxon>Amphimedon</taxon>
    </lineage>
</organism>
<sequence>MVLGVRWNVDEDHIVLDIQKSLTTADVGSLMKRHIAVSKFYNPLGLLSPIIIKMNLFLQKVCLATVGWDDELSDELKKKWKLLFEELRDSDTVRMPRYYLAGVQEEVKSYRLCGFGDASKGAYARVVYLLVETSIGFTLRIVGAKTRVAPTQILTIPRFELLAALLLARLVHSITESLNSEMELFMSTCYTDAKVALHWILVVKRSWKMFVQNRVNEIRKLVPKTQWRHCAGMSNPADLPSRGVSPGELKSTNLWFNGPDGLAQGIMEDKPELEMPDKCIVEMKDKLFESDESTCCLTVTEEVGCHRSLSVRVTVTKEIHTCHVQHASLYQ</sequence>
<name>A0A1X7UC75_AMPQE</name>
<dbReference type="eggNOG" id="ENOG502QR56">
    <property type="taxonomic scope" value="Eukaryota"/>
</dbReference>
<accession>A0A1X7UC75</accession>
<dbReference type="PANTHER" id="PTHR47331:SF5">
    <property type="entry name" value="RIBONUCLEASE H"/>
    <property type="match status" value="1"/>
</dbReference>
<dbReference type="Pfam" id="PF05380">
    <property type="entry name" value="Peptidase_A17"/>
    <property type="match status" value="1"/>
</dbReference>